<dbReference type="InterPro" id="IPR038508">
    <property type="entry name" value="ArfGAP_dom_sf"/>
</dbReference>
<accession>A0A0D2X2G1</accession>
<dbReference type="PANTHER" id="PTHR23180">
    <property type="entry name" value="CENTAURIN/ARF"/>
    <property type="match status" value="1"/>
</dbReference>
<dbReference type="SUPFAM" id="SSF48403">
    <property type="entry name" value="Ankyrin repeat"/>
    <property type="match status" value="1"/>
</dbReference>
<dbReference type="STRING" id="595528.A0A0D2X2G1"/>
<keyword evidence="11" id="KW-1185">Reference proteome</keyword>
<dbReference type="GO" id="GO:0007165">
    <property type="term" value="P:signal transduction"/>
    <property type="evidence" value="ECO:0007669"/>
    <property type="project" value="InterPro"/>
</dbReference>
<evidence type="ECO:0000256" key="6">
    <source>
        <dbReference type="SAM" id="Coils"/>
    </source>
</evidence>
<feature type="domain" description="Arf-GAP" evidence="8">
    <location>
        <begin position="707"/>
        <end position="853"/>
    </location>
</feature>
<dbReference type="SUPFAM" id="SSF57863">
    <property type="entry name" value="ArfGap/RecO-like zinc finger"/>
    <property type="match status" value="1"/>
</dbReference>
<evidence type="ECO:0000256" key="5">
    <source>
        <dbReference type="PROSITE-ProRule" id="PRU00288"/>
    </source>
</evidence>
<dbReference type="SUPFAM" id="SSF109885">
    <property type="entry name" value="I/LWEQ domain"/>
    <property type="match status" value="1"/>
</dbReference>
<dbReference type="GO" id="GO:0003779">
    <property type="term" value="F:actin binding"/>
    <property type="evidence" value="ECO:0007669"/>
    <property type="project" value="InterPro"/>
</dbReference>
<dbReference type="CDD" id="cd01783">
    <property type="entry name" value="RA2_DAGK-theta"/>
    <property type="match status" value="1"/>
</dbReference>
<dbReference type="InterPro" id="IPR035964">
    <property type="entry name" value="I/LWEQ_dom_sf"/>
</dbReference>
<dbReference type="PRINTS" id="PR00405">
    <property type="entry name" value="REVINTRACTNG"/>
</dbReference>
<dbReference type="Pfam" id="PF00788">
    <property type="entry name" value="RA"/>
    <property type="match status" value="3"/>
</dbReference>
<feature type="compositionally biased region" description="Basic and acidic residues" evidence="7">
    <location>
        <begin position="1309"/>
        <end position="1406"/>
    </location>
</feature>
<gene>
    <name evidence="10" type="ORF">CAOG_003455</name>
</gene>
<dbReference type="InterPro" id="IPR000159">
    <property type="entry name" value="RA_dom"/>
</dbReference>
<protein>
    <submittedName>
        <fullName evidence="10">Uncharacterized protein</fullName>
    </submittedName>
</protein>
<keyword evidence="2 5" id="KW-0863">Zinc-finger</keyword>
<evidence type="ECO:0000256" key="1">
    <source>
        <dbReference type="ARBA" id="ARBA00022723"/>
    </source>
</evidence>
<dbReference type="InterPro" id="IPR002110">
    <property type="entry name" value="Ankyrin_rpt"/>
</dbReference>
<dbReference type="Gene3D" id="3.10.20.90">
    <property type="entry name" value="Phosphatidylinositol 3-kinase Catalytic Subunit, Chain A, domain 1"/>
    <property type="match status" value="3"/>
</dbReference>
<feature type="compositionally biased region" description="Gly residues" evidence="7">
    <location>
        <begin position="167"/>
        <end position="176"/>
    </location>
</feature>
<dbReference type="InterPro" id="IPR057346">
    <property type="entry name" value="Talin1/2_VBS2"/>
</dbReference>
<dbReference type="InterPro" id="IPR037278">
    <property type="entry name" value="ARFGAP/RecO"/>
</dbReference>
<feature type="region of interest" description="Disordered" evidence="7">
    <location>
        <begin position="1125"/>
        <end position="1425"/>
    </location>
</feature>
<evidence type="ECO:0000259" key="8">
    <source>
        <dbReference type="PROSITE" id="PS50115"/>
    </source>
</evidence>
<dbReference type="RefSeq" id="XP_004364294.1">
    <property type="nucleotide sequence ID" value="XM_004364237.2"/>
</dbReference>
<dbReference type="SMART" id="SM00105">
    <property type="entry name" value="ArfGap"/>
    <property type="match status" value="1"/>
</dbReference>
<feature type="domain" description="Ras-associating" evidence="9">
    <location>
        <begin position="389"/>
        <end position="485"/>
    </location>
</feature>
<sequence>MRSHGLHSSAPPPMQPPSKSNKGGSAADQSAAFASTLASTLTASSTATTAATAAAMHTQLALAGAALREEGAANDRMRRLLTELTATNDAIQTRVSRCLADYCDMRLAVQQVALAIAPTSRFAKPLDQTELYGDGVSTAPGLSSSGTTSPAAAAAAAHAAAAAASGGSAGAGGASGRGTTTTTTTTTTPTKPAAAPSVTEDERRKSKLVQWGASTTERVALLITADALLESSKGTPEDMIGQTRALAQVTALLINRIKTNAAATSNNEQQQRRLSHAKMLADATSKAVNAAKHVAKAMGDPAQTQSLADSISALRSTAALLEEEENVELKERALHRVPPSRLSTIVQGSGNQPPPIVPYAQAVAARQQPPPQQQSAAAITRSGSNAGGTRGLVRIYDSSIQNKQAEFKGLMLGASTTALETIALALQKYGYDESPELFALSEVKTDAGVRERVLTNEETPFTIKQAWEESNPPDNLRFYLKRKKGEASDGKGVVRVYAGMLKSAVEFKTVPASLATTVPEVIKAALGKFQIKDDPANFTLLEVQMHRGVIERPLDKTECPFALKLQFQKQGVTEDMVRFYLRKNKLQTGLEKAPIRIWAGSGVHKTTSEFKSIFVSSMTQVPAVIKMALDKFMMSETGGQFALIEVQNGMKERVMNDSECPLATILALEKRGFTSGTARLYLRRDDTAAAQLAPSSPGNDERAAREQEMWQVIRGTDENNYCADCNASDPQFVSINLGAVLCHKCACVHNALSAPFWESAAVNFEAELSSGKFFSKIRAVTHSSWSAEFIKLFQGVGNAIVNQTYEHGMIYSLDISKPLPDAADDERQKFISAKYVDKAFVEAYLSAVDQSDPDSAESDTKHADALQRAMSRDLFLACEGGEVVQVMRLIALGANVNFAAVDKDAQATPNPVVTTAGSTPLHVASSNGYGAIVTLLLEAGASPVAADCDGNSPLYYAELSKHADIVTILSERQQAHHLNHRSVIADASKAKLMSLSHFDFSDLFADVLSETQDRHLSNVRGKMVPNSNVNAGQREGRRKLAMLDDAQFAPLAKNVFMEVDSRQRELVARVRTAIQEAASSEPVTSERLSQIAQYQTDERERAQRAAADSDTLMEELKANKAKRLSALSNSSVSQSLPPPQPLATVGDEDDSSASGSNLMFVPSISNEDIYADPDLTPKPTPVAPPRRSHAAKAASASAAPKPSALSSSSSAVPEPTAATPKSTASSAVPPAALSSKPSPSTPESQPELSIEDEIRLLEQQERSRIERELTEPTEADQAKLQREHDAAVEAQMAARLRKEREALAALQKEQQEQQEREKLQREEQQREQLQREQQERERLQREQRQREQEQREQQERERLQREQLQREQEQREQQEREQQAREQEQREQEQREKAQRALEQKKREQEELLAVAEENRRQHEEAMNLHRQRQEEARAIAASRPTSVAHKPTPAEQPRAQLELQHKRDEEERLAELQRIEAEHAKLEQRLSARKSQLEAAKNASAAGNKAVADAQVAVVQQAQVVTAAVATFLAAAKAVQHEQFVEKCSDLIRKAATLVNLADALTTQYTSDEHRVAVQAKATAVSGTFAPIVAASKAAVQQCAAGDNSSVQPMVVATFELLKQTKDLLSVSRDVSGTYVTTQ</sequence>
<name>A0A0D2X2G1_CAPO3</name>
<keyword evidence="3" id="KW-0862">Zinc</keyword>
<dbReference type="SMART" id="SM00555">
    <property type="entry name" value="GIT"/>
    <property type="match status" value="2"/>
</dbReference>
<keyword evidence="1" id="KW-0479">Metal-binding</keyword>
<dbReference type="InParanoid" id="A0A0D2X2G1"/>
<feature type="compositionally biased region" description="Low complexity" evidence="7">
    <location>
        <begin position="177"/>
        <end position="197"/>
    </location>
</feature>
<evidence type="ECO:0000259" key="9">
    <source>
        <dbReference type="PROSITE" id="PS50200"/>
    </source>
</evidence>
<dbReference type="Gene3D" id="1.10.220.150">
    <property type="entry name" value="Arf GTPase activating protein"/>
    <property type="match status" value="1"/>
</dbReference>
<dbReference type="eggNOG" id="KOG0818">
    <property type="taxonomic scope" value="Eukaryota"/>
</dbReference>
<dbReference type="SMART" id="SM00314">
    <property type="entry name" value="RA"/>
    <property type="match status" value="3"/>
</dbReference>
<feature type="compositionally biased region" description="Low complexity" evidence="7">
    <location>
        <begin position="1125"/>
        <end position="1135"/>
    </location>
</feature>
<dbReference type="PANTHER" id="PTHR23180:SF160">
    <property type="entry name" value="ADP-RIBOSYLATION FACTOR GTPASE-ACTIVATING PROTEIN EFFECTOR PROTEIN 1"/>
    <property type="match status" value="1"/>
</dbReference>
<evidence type="ECO:0000256" key="3">
    <source>
        <dbReference type="ARBA" id="ARBA00022833"/>
    </source>
</evidence>
<evidence type="ECO:0000256" key="2">
    <source>
        <dbReference type="ARBA" id="ARBA00022771"/>
    </source>
</evidence>
<keyword evidence="4" id="KW-0040">ANK repeat</keyword>
<dbReference type="InterPro" id="IPR001164">
    <property type="entry name" value="ArfGAP_dom"/>
</dbReference>
<evidence type="ECO:0000256" key="4">
    <source>
        <dbReference type="PROSITE-ProRule" id="PRU00023"/>
    </source>
</evidence>
<dbReference type="InterPro" id="IPR013724">
    <property type="entry name" value="GIT_SHD"/>
</dbReference>
<dbReference type="GO" id="GO:0008270">
    <property type="term" value="F:zinc ion binding"/>
    <property type="evidence" value="ECO:0007669"/>
    <property type="project" value="UniProtKB-KW"/>
</dbReference>
<feature type="domain" description="Ras-associating" evidence="9">
    <location>
        <begin position="490"/>
        <end position="586"/>
    </location>
</feature>
<evidence type="ECO:0000256" key="7">
    <source>
        <dbReference type="SAM" id="MobiDB-lite"/>
    </source>
</evidence>
<dbReference type="SUPFAM" id="SSF54236">
    <property type="entry name" value="Ubiquitin-like"/>
    <property type="match status" value="3"/>
</dbReference>
<organism evidence="10 11">
    <name type="scientific">Capsaspora owczarzaki (strain ATCC 30864)</name>
    <dbReference type="NCBI Taxonomy" id="595528"/>
    <lineage>
        <taxon>Eukaryota</taxon>
        <taxon>Filasterea</taxon>
        <taxon>Capsaspora</taxon>
    </lineage>
</organism>
<feature type="region of interest" description="Disordered" evidence="7">
    <location>
        <begin position="1"/>
        <end position="28"/>
    </location>
</feature>
<feature type="compositionally biased region" description="Low complexity" evidence="7">
    <location>
        <begin position="1191"/>
        <end position="1242"/>
    </location>
</feature>
<feature type="coiled-coil region" evidence="6">
    <location>
        <begin position="1466"/>
        <end position="1500"/>
    </location>
</feature>
<dbReference type="SMART" id="SM00248">
    <property type="entry name" value="ANK"/>
    <property type="match status" value="2"/>
</dbReference>
<dbReference type="Gene3D" id="1.20.120.230">
    <property type="entry name" value="Alpha-catenin/vinculin-like"/>
    <property type="match status" value="1"/>
</dbReference>
<dbReference type="Gene3D" id="1.25.40.20">
    <property type="entry name" value="Ankyrin repeat-containing domain"/>
    <property type="match status" value="1"/>
</dbReference>
<dbReference type="InterPro" id="IPR036770">
    <property type="entry name" value="Ankyrin_rpt-contain_sf"/>
</dbReference>
<dbReference type="Proteomes" id="UP000008743">
    <property type="component" value="Unassembled WGS sequence"/>
</dbReference>
<dbReference type="PROSITE" id="PS50297">
    <property type="entry name" value="ANK_REP_REGION"/>
    <property type="match status" value="1"/>
</dbReference>
<reference evidence="11" key="1">
    <citation type="submission" date="2011-02" db="EMBL/GenBank/DDBJ databases">
        <title>The Genome Sequence of Capsaspora owczarzaki ATCC 30864.</title>
        <authorList>
            <person name="Russ C."/>
            <person name="Cuomo C."/>
            <person name="Burger G."/>
            <person name="Gray M.W."/>
            <person name="Holland P.W.H."/>
            <person name="King N."/>
            <person name="Lang F.B.F."/>
            <person name="Roger A.J."/>
            <person name="Ruiz-Trillo I."/>
            <person name="Young S.K."/>
            <person name="Zeng Q."/>
            <person name="Gargeya S."/>
            <person name="Alvarado L."/>
            <person name="Berlin A."/>
            <person name="Chapman S.B."/>
            <person name="Chen Z."/>
            <person name="Freedman E."/>
            <person name="Gellesch M."/>
            <person name="Goldberg J."/>
            <person name="Griggs A."/>
            <person name="Gujja S."/>
            <person name="Heilman E."/>
            <person name="Heiman D."/>
            <person name="Howarth C."/>
            <person name="Mehta T."/>
            <person name="Neiman D."/>
            <person name="Pearson M."/>
            <person name="Roberts A."/>
            <person name="Saif S."/>
            <person name="Shea T."/>
            <person name="Shenoy N."/>
            <person name="Sisk P."/>
            <person name="Stolte C."/>
            <person name="Sykes S."/>
            <person name="White J."/>
            <person name="Yandava C."/>
            <person name="Haas B."/>
            <person name="Nusbaum C."/>
            <person name="Birren B."/>
        </authorList>
    </citation>
    <scope>NUCLEOTIDE SEQUENCE</scope>
    <source>
        <strain evidence="11">ATCC 30864</strain>
    </source>
</reference>
<feature type="repeat" description="ANK" evidence="4">
    <location>
        <begin position="916"/>
        <end position="948"/>
    </location>
</feature>
<evidence type="ECO:0000313" key="11">
    <source>
        <dbReference type="Proteomes" id="UP000008743"/>
    </source>
</evidence>
<dbReference type="PROSITE" id="PS50115">
    <property type="entry name" value="ARFGAP"/>
    <property type="match status" value="1"/>
</dbReference>
<dbReference type="EMBL" id="KE346363">
    <property type="protein sequence ID" value="KJE92499.1"/>
    <property type="molecule type" value="Genomic_DNA"/>
</dbReference>
<feature type="compositionally biased region" description="Basic and acidic residues" evidence="7">
    <location>
        <begin position="1413"/>
        <end position="1425"/>
    </location>
</feature>
<evidence type="ECO:0000313" key="10">
    <source>
        <dbReference type="EMBL" id="KJE92499.1"/>
    </source>
</evidence>
<feature type="domain" description="Ras-associating" evidence="9">
    <location>
        <begin position="591"/>
        <end position="687"/>
    </location>
</feature>
<dbReference type="CDD" id="cd17043">
    <property type="entry name" value="RA"/>
    <property type="match status" value="1"/>
</dbReference>
<feature type="compositionally biased region" description="Basic and acidic residues" evidence="7">
    <location>
        <begin position="1252"/>
        <end position="1287"/>
    </location>
</feature>
<dbReference type="PROSITE" id="PS50200">
    <property type="entry name" value="RA"/>
    <property type="match status" value="3"/>
</dbReference>
<dbReference type="Pfam" id="PF25177">
    <property type="entry name" value="Talin_VBS2"/>
    <property type="match status" value="1"/>
</dbReference>
<dbReference type="InterPro" id="IPR045258">
    <property type="entry name" value="ACAP1/2/3-like"/>
</dbReference>
<dbReference type="PROSITE" id="PS50088">
    <property type="entry name" value="ANK_REPEAT"/>
    <property type="match status" value="1"/>
</dbReference>
<dbReference type="OrthoDB" id="5588096at2759"/>
<dbReference type="Pfam" id="PF12796">
    <property type="entry name" value="Ank_2"/>
    <property type="match status" value="1"/>
</dbReference>
<proteinExistence type="predicted"/>
<feature type="region of interest" description="Disordered" evidence="7">
    <location>
        <begin position="165"/>
        <end position="206"/>
    </location>
</feature>
<keyword evidence="6" id="KW-0175">Coiled coil</keyword>
<dbReference type="Pfam" id="PF01412">
    <property type="entry name" value="ArfGap"/>
    <property type="match status" value="1"/>
</dbReference>
<dbReference type="GO" id="GO:0005096">
    <property type="term" value="F:GTPase activator activity"/>
    <property type="evidence" value="ECO:0007669"/>
    <property type="project" value="InterPro"/>
</dbReference>
<dbReference type="InterPro" id="IPR029071">
    <property type="entry name" value="Ubiquitin-like_domsf"/>
</dbReference>